<evidence type="ECO:0000259" key="2">
    <source>
        <dbReference type="Pfam" id="PF14111"/>
    </source>
</evidence>
<organism evidence="3 4">
    <name type="scientific">Brassica napus</name>
    <name type="common">Rape</name>
    <dbReference type="NCBI Taxonomy" id="3708"/>
    <lineage>
        <taxon>Eukaryota</taxon>
        <taxon>Viridiplantae</taxon>
        <taxon>Streptophyta</taxon>
        <taxon>Embryophyta</taxon>
        <taxon>Tracheophyta</taxon>
        <taxon>Spermatophyta</taxon>
        <taxon>Magnoliopsida</taxon>
        <taxon>eudicotyledons</taxon>
        <taxon>Gunneridae</taxon>
        <taxon>Pentapetalae</taxon>
        <taxon>rosids</taxon>
        <taxon>malvids</taxon>
        <taxon>Brassicales</taxon>
        <taxon>Brassicaceae</taxon>
        <taxon>Brassiceae</taxon>
        <taxon>Brassica</taxon>
    </lineage>
</organism>
<name>A0ABQ7XF17_BRANA</name>
<dbReference type="Pfam" id="PF14111">
    <property type="entry name" value="DUF4283"/>
    <property type="match status" value="1"/>
</dbReference>
<dbReference type="InterPro" id="IPR025558">
    <property type="entry name" value="DUF4283"/>
</dbReference>
<proteinExistence type="predicted"/>
<evidence type="ECO:0000313" key="3">
    <source>
        <dbReference type="EMBL" id="KAH0854433.1"/>
    </source>
</evidence>
<protein>
    <recommendedName>
        <fullName evidence="2">DUF4283 domain-containing protein</fullName>
    </recommendedName>
</protein>
<dbReference type="PANTHER" id="PTHR31286:SF162">
    <property type="entry name" value="DUF4283 DOMAIN-CONTAINING PROTEIN-RELATED"/>
    <property type="match status" value="1"/>
</dbReference>
<feature type="region of interest" description="Disordered" evidence="1">
    <location>
        <begin position="281"/>
        <end position="301"/>
    </location>
</feature>
<gene>
    <name evidence="3" type="ORF">HID58_069248</name>
</gene>
<dbReference type="EMBL" id="JAGKQM010000420">
    <property type="protein sequence ID" value="KAH0854433.1"/>
    <property type="molecule type" value="Genomic_DNA"/>
</dbReference>
<feature type="compositionally biased region" description="Polar residues" evidence="1">
    <location>
        <begin position="219"/>
        <end position="228"/>
    </location>
</feature>
<keyword evidence="4" id="KW-1185">Reference proteome</keyword>
<dbReference type="PANTHER" id="PTHR31286">
    <property type="entry name" value="GLYCINE-RICH CELL WALL STRUCTURAL PROTEIN 1.8-LIKE"/>
    <property type="match status" value="1"/>
</dbReference>
<evidence type="ECO:0000313" key="4">
    <source>
        <dbReference type="Proteomes" id="UP000824890"/>
    </source>
</evidence>
<dbReference type="InterPro" id="IPR040256">
    <property type="entry name" value="At4g02000-like"/>
</dbReference>
<comment type="caution">
    <text evidence="3">The sequence shown here is derived from an EMBL/GenBank/DDBJ whole genome shotgun (WGS) entry which is preliminary data.</text>
</comment>
<feature type="region of interest" description="Disordered" evidence="1">
    <location>
        <begin position="210"/>
        <end position="240"/>
    </location>
</feature>
<feature type="domain" description="DUF4283" evidence="2">
    <location>
        <begin position="43"/>
        <end position="105"/>
    </location>
</feature>
<accession>A0ABQ7XF17</accession>
<reference evidence="3 4" key="1">
    <citation type="submission" date="2021-05" db="EMBL/GenBank/DDBJ databases">
        <title>Genome Assembly of Synthetic Allotetraploid Brassica napus Reveals Homoeologous Exchanges between Subgenomes.</title>
        <authorList>
            <person name="Davis J.T."/>
        </authorList>
    </citation>
    <scope>NUCLEOTIDE SEQUENCE [LARGE SCALE GENOMIC DNA]</scope>
    <source>
        <strain evidence="4">cv. Da-Ae</strain>
        <tissue evidence="3">Seedling</tissue>
    </source>
</reference>
<dbReference type="Proteomes" id="UP000824890">
    <property type="component" value="Unassembled WGS sequence"/>
</dbReference>
<sequence length="398" mass="45541">MGSYYRPKSAHMADIKGKGILYEDDDAPIKLTDQDDSHVTKEYHLSLIGKVLNPKKQNVEKLLQTVPTQWGVQERVTANDLGNGKFLINFTSEEDLKSVLEKGGWDPSTLVDGYKHEEYWWTAWYVNEDTIELSAGRMLIDVDSRRPLKFKKIESPEGDEVTIEINYCPKAEAFMPSQTERAGVFARVQLPQDQPSRQPLLRDLRAHEQRNIERGRQIPHQSSRSGSHGKNRSDVARYPDAPVHKAVFKARYHEQEKEISNSRMMYGNKRHQTHSDRIMRSRDNKPRYGSRYGSGPYDRKGELTWREKSTTGLGVKIRSSVHVRSTSGVVRDAVSYEQASQSGDNLDRYQSHRKKSLARTLTYSPQREDVLENEQIIGALDGMEILDSKDAEAMECDA</sequence>
<evidence type="ECO:0000256" key="1">
    <source>
        <dbReference type="SAM" id="MobiDB-lite"/>
    </source>
</evidence>